<protein>
    <submittedName>
        <fullName evidence="1">Uncharacterized protein</fullName>
    </submittedName>
</protein>
<sequence>MFVLLAAMALLGKEKKKKSINGQHKIFTRLMFICLGRRSVTGLPVTLQSANFCEQFFFCQTCSHNHTTTENKTACTSNFFGRQSLNLNC</sequence>
<name>A0A224YGL3_9ACAR</name>
<proteinExistence type="predicted"/>
<accession>A0A224YGL3</accession>
<dbReference type="EMBL" id="GFPF01002445">
    <property type="protein sequence ID" value="MAA13591.1"/>
    <property type="molecule type" value="Transcribed_RNA"/>
</dbReference>
<dbReference type="AlphaFoldDB" id="A0A224YGL3"/>
<evidence type="ECO:0000313" key="1">
    <source>
        <dbReference type="EMBL" id="MAA13591.1"/>
    </source>
</evidence>
<organism evidence="1">
    <name type="scientific">Rhipicephalus zambeziensis</name>
    <dbReference type="NCBI Taxonomy" id="60191"/>
    <lineage>
        <taxon>Eukaryota</taxon>
        <taxon>Metazoa</taxon>
        <taxon>Ecdysozoa</taxon>
        <taxon>Arthropoda</taxon>
        <taxon>Chelicerata</taxon>
        <taxon>Arachnida</taxon>
        <taxon>Acari</taxon>
        <taxon>Parasitiformes</taxon>
        <taxon>Ixodida</taxon>
        <taxon>Ixodoidea</taxon>
        <taxon>Ixodidae</taxon>
        <taxon>Rhipicephalinae</taxon>
        <taxon>Rhipicephalus</taxon>
        <taxon>Rhipicephalus</taxon>
    </lineage>
</organism>
<reference evidence="1" key="1">
    <citation type="journal article" date="2017" name="Parasit. Vectors">
        <title>Sialotranscriptomics of Rhipicephalus zambeziensis reveals intricate expression profiles of secretory proteins and suggests tight temporal transcriptional regulation during blood-feeding.</title>
        <authorList>
            <person name="de Castro M.H."/>
            <person name="de Klerk D."/>
            <person name="Pienaar R."/>
            <person name="Rees D.J.G."/>
            <person name="Mans B.J."/>
        </authorList>
    </citation>
    <scope>NUCLEOTIDE SEQUENCE</scope>
    <source>
        <tissue evidence="1">Salivary glands</tissue>
    </source>
</reference>